<dbReference type="AlphaFoldDB" id="A0A0S2F535"/>
<sequence length="536" mass="55744">MTDPTRPVAPPPIFPLPTTGSSYDAAVLAEADRIVSTHQYCGRTDVEGMAYAVADYARQHPEQGQQLQDAIGSRLLPMDQIALTSAVQTVQRLDQAKPIGTQHGVAVDVAPGDSERSVLDKGYRQMAADAGLSPQAVAEFARRAPALDDGTLHAPSGDPQKQGPAIDLSAARDGKIELAPTSAQSGLLKLLAAQDRSSLDPSAPTGAAAGIPFMPDGSRAGAPGNGAVTPEIAAEMLRNISEGKPPFRPDLGKVGPVSWFVTEGNPHVGVGNDKSVVVPVEVANTSGKPALQFGERELLEIYDRKYAAAAEAVEQQVREKAGKGPDEPLSKRNQNTIERSASKMAERQMWTEVGEAVAKSESGVGKVSLQDSMFSRSANGEFTLTSRPENVRIQGGAQGLLDVIKNHGVKADPEVLKSANDLAAREGWAGKVEGAFRVGGRVLIVVGVAADAYRIYTAEDKVKTVVEVAGGWAGAAAAGGTFASVAAPVNATGPWGWAAYGLGTLASGAVGYMAGSEITKTIYELVVEGKPIEVGG</sequence>
<gene>
    <name evidence="2" type="ORF">LA76x_0472</name>
</gene>
<feature type="compositionally biased region" description="Basic and acidic residues" evidence="1">
    <location>
        <begin position="317"/>
        <end position="330"/>
    </location>
</feature>
<proteinExistence type="predicted"/>
<name>A0A0S2F535_LYSAN</name>
<evidence type="ECO:0000313" key="3">
    <source>
        <dbReference type="Proteomes" id="UP000060787"/>
    </source>
</evidence>
<dbReference type="PATRIC" id="fig|84531.8.peg.490"/>
<evidence type="ECO:0000313" key="2">
    <source>
        <dbReference type="EMBL" id="ALN78633.1"/>
    </source>
</evidence>
<evidence type="ECO:0000256" key="1">
    <source>
        <dbReference type="SAM" id="MobiDB-lite"/>
    </source>
</evidence>
<keyword evidence="3" id="KW-1185">Reference proteome</keyword>
<feature type="region of interest" description="Disordered" evidence="1">
    <location>
        <begin position="197"/>
        <end position="225"/>
    </location>
</feature>
<accession>A0A0S2F535</accession>
<dbReference type="Proteomes" id="UP000060787">
    <property type="component" value="Chromosome"/>
</dbReference>
<protein>
    <submittedName>
        <fullName evidence="2">Uncharacterized protein</fullName>
    </submittedName>
</protein>
<feature type="region of interest" description="Disordered" evidence="1">
    <location>
        <begin position="317"/>
        <end position="343"/>
    </location>
</feature>
<reference evidence="2 3" key="1">
    <citation type="journal article" date="2015" name="BMC Genomics">
        <title>Comparative genomics and metabolic profiling of the genus Lysobacter.</title>
        <authorList>
            <person name="de Bruijn I."/>
            <person name="Cheng X."/>
            <person name="de Jager V."/>
            <person name="Exposito R.G."/>
            <person name="Watrous J."/>
            <person name="Patel N."/>
            <person name="Postma J."/>
            <person name="Dorrestein P.C."/>
            <person name="Kobayashi D."/>
            <person name="Raaijmakers J.M."/>
        </authorList>
    </citation>
    <scope>NUCLEOTIDE SEQUENCE [LARGE SCALE GENOMIC DNA]</scope>
    <source>
        <strain evidence="2 3">76</strain>
    </source>
</reference>
<dbReference type="RefSeq" id="WP_057916406.1">
    <property type="nucleotide sequence ID" value="NZ_CP011129.1"/>
</dbReference>
<organism evidence="2 3">
    <name type="scientific">Lysobacter antibioticus</name>
    <dbReference type="NCBI Taxonomy" id="84531"/>
    <lineage>
        <taxon>Bacteria</taxon>
        <taxon>Pseudomonadati</taxon>
        <taxon>Pseudomonadota</taxon>
        <taxon>Gammaproteobacteria</taxon>
        <taxon>Lysobacterales</taxon>
        <taxon>Lysobacteraceae</taxon>
        <taxon>Lysobacter</taxon>
    </lineage>
</organism>
<dbReference type="STRING" id="84531.LA76x_0472"/>
<dbReference type="EMBL" id="CP011129">
    <property type="protein sequence ID" value="ALN78633.1"/>
    <property type="molecule type" value="Genomic_DNA"/>
</dbReference>
<dbReference type="KEGG" id="lab:LA76x_0472"/>